<feature type="region of interest" description="Disordered" evidence="1">
    <location>
        <begin position="199"/>
        <end position="376"/>
    </location>
</feature>
<reference evidence="3 4" key="1">
    <citation type="submission" date="2018-06" db="EMBL/GenBank/DDBJ databases">
        <title>Comparative genomics of downy mildews reveals potential adaptations to biotrophy.</title>
        <authorList>
            <person name="Fletcher K."/>
            <person name="Klosterman S.J."/>
            <person name="Derevnina L."/>
            <person name="Martin F."/>
            <person name="Koike S."/>
            <person name="Reyes Chin-Wo S."/>
            <person name="Mou B."/>
            <person name="Michelmore R."/>
        </authorList>
    </citation>
    <scope>NUCLEOTIDE SEQUENCE [LARGE SCALE GENOMIC DNA]</scope>
    <source>
        <strain evidence="3 4">R13</strain>
    </source>
</reference>
<organism evidence="3 4">
    <name type="scientific">Peronospora effusa</name>
    <dbReference type="NCBI Taxonomy" id="542832"/>
    <lineage>
        <taxon>Eukaryota</taxon>
        <taxon>Sar</taxon>
        <taxon>Stramenopiles</taxon>
        <taxon>Oomycota</taxon>
        <taxon>Peronosporomycetes</taxon>
        <taxon>Peronosporales</taxon>
        <taxon>Peronosporaceae</taxon>
        <taxon>Peronospora</taxon>
    </lineage>
</organism>
<dbReference type="VEuPathDB" id="FungiDB:DD237_000982"/>
<feature type="compositionally biased region" description="Polar residues" evidence="1">
    <location>
        <begin position="591"/>
        <end position="607"/>
    </location>
</feature>
<evidence type="ECO:0000256" key="2">
    <source>
        <dbReference type="SAM" id="SignalP"/>
    </source>
</evidence>
<feature type="compositionally biased region" description="Polar residues" evidence="1">
    <location>
        <begin position="759"/>
        <end position="778"/>
    </location>
</feature>
<feature type="compositionally biased region" description="Low complexity" evidence="1">
    <location>
        <begin position="239"/>
        <end position="262"/>
    </location>
</feature>
<proteinExistence type="predicted"/>
<dbReference type="EMBL" id="QKXF01000332">
    <property type="protein sequence ID" value="RQM12425.1"/>
    <property type="molecule type" value="Genomic_DNA"/>
</dbReference>
<evidence type="ECO:0000256" key="1">
    <source>
        <dbReference type="SAM" id="MobiDB-lite"/>
    </source>
</evidence>
<feature type="region of interest" description="Disordered" evidence="1">
    <location>
        <begin position="573"/>
        <end position="607"/>
    </location>
</feature>
<feature type="compositionally biased region" description="Polar residues" evidence="1">
    <location>
        <begin position="204"/>
        <end position="215"/>
    </location>
</feature>
<feature type="chain" id="PRO_5019292957" description="SCP domain-containing protein" evidence="2">
    <location>
        <begin position="28"/>
        <end position="800"/>
    </location>
</feature>
<feature type="compositionally biased region" description="Low complexity" evidence="1">
    <location>
        <begin position="287"/>
        <end position="317"/>
    </location>
</feature>
<feature type="compositionally biased region" description="Low complexity" evidence="1">
    <location>
        <begin position="577"/>
        <end position="588"/>
    </location>
</feature>
<keyword evidence="2" id="KW-0732">Signal</keyword>
<evidence type="ECO:0000313" key="3">
    <source>
        <dbReference type="EMBL" id="RQM12425.1"/>
    </source>
</evidence>
<sequence length="800" mass="84379">MVSSFIKSATMAVIMLAVVMLASTTEAHNIMTKPMPTWPNSVTSKNSPSGHIDPKMLPPPNGKAYTTEVAVYLELFWTAFNASSYKSLREFIWKVEILEKGASKECGLSVVGGTLQDLPDMIQWDFFTFGHKGPLVCYCDDTIVIQSKNAADEFPENPANVPYDKAKCTGAFILACHWLSLHEFPWQVYSNCASLKGAKPSTKPKVSTPASSPSNEPATASSPPETPTESPPETPPETPASTVKSEPSNPASSPSDTPATTPTTPPTTPIAAPPLIEASPETPPETPASTVKLEPSNPASSPSDAPASTSFDSAPSPSETPAEADPIAKEEPQTDASTKYGEEEQDEQDEQEKEKEEPITTDESNADRKDDKTEALVKPLTNDKCGVRRPLVLGSTNAHGWMSKPAVTFPNDVDRTQFIATINSSTSGLSGSFGQSPANNAAAFWTAFTASKYTSIKEFVTELGQIVANGANIECGLTDPNENPQPLPNELEWIHSDTEGFTESHHGPCEAWCDDTRVFQDTNCAAHFTTAPAKMPYDKAGCTGASHLTFYWLALHTTTWQVYVNCAAIEGSRGLDSPSTSNSTSNESMEQHNTTTSSAAGPMTTTSPPTVSFAVPTTTASPPTVSFAVPTTTASPPTVSFAVPTTNTSPPPVSVAVPTTTTSTPIATTATSTVATITPTFTAAPTAVAGSGHDGSLDITGNDQDDKDCDFLDVVGDENNEVVGKAGLVEEDCGSFDIAGGEKDRGSIDVVGSEVDESCGSSDPTGTTADESTTISEPSLNFVNVDKSYISGKVQGSYQD</sequence>
<feature type="region of interest" description="Disordered" evidence="1">
    <location>
        <begin position="752"/>
        <end position="778"/>
    </location>
</feature>
<evidence type="ECO:0008006" key="5">
    <source>
        <dbReference type="Google" id="ProtNLM"/>
    </source>
</evidence>
<evidence type="ECO:0000313" key="4">
    <source>
        <dbReference type="Proteomes" id="UP000286097"/>
    </source>
</evidence>
<dbReference type="Proteomes" id="UP000286097">
    <property type="component" value="Unassembled WGS sequence"/>
</dbReference>
<comment type="caution">
    <text evidence="3">The sequence shown here is derived from an EMBL/GenBank/DDBJ whole genome shotgun (WGS) entry which is preliminary data.</text>
</comment>
<gene>
    <name evidence="3" type="ORF">DD237_000982</name>
</gene>
<accession>A0A425C623</accession>
<feature type="compositionally biased region" description="Pro residues" evidence="1">
    <location>
        <begin position="224"/>
        <end position="238"/>
    </location>
</feature>
<name>A0A425C623_9STRA</name>
<feature type="signal peptide" evidence="2">
    <location>
        <begin position="1"/>
        <end position="27"/>
    </location>
</feature>
<protein>
    <recommendedName>
        <fullName evidence="5">SCP domain-containing protein</fullName>
    </recommendedName>
</protein>
<feature type="compositionally biased region" description="Basic and acidic residues" evidence="1">
    <location>
        <begin position="365"/>
        <end position="375"/>
    </location>
</feature>
<feature type="compositionally biased region" description="Pro residues" evidence="1">
    <location>
        <begin position="263"/>
        <end position="272"/>
    </location>
</feature>
<dbReference type="AlphaFoldDB" id="A0A425C623"/>